<keyword evidence="7" id="KW-0560">Oxidoreductase</keyword>
<dbReference type="InterPro" id="IPR006657">
    <property type="entry name" value="MoPterin_dinucl-bd_dom"/>
</dbReference>
<evidence type="ECO:0000256" key="3">
    <source>
        <dbReference type="ARBA" id="ARBA00008747"/>
    </source>
</evidence>
<evidence type="ECO:0000256" key="1">
    <source>
        <dbReference type="ARBA" id="ARBA00001942"/>
    </source>
</evidence>
<dbReference type="InterPro" id="IPR006963">
    <property type="entry name" value="Mopterin_OxRdtase_4Fe-4S_dom"/>
</dbReference>
<dbReference type="InterPro" id="IPR006656">
    <property type="entry name" value="Mopterin_OxRdtase"/>
</dbReference>
<feature type="domain" description="4Fe-4S Mo/W bis-MGD-type" evidence="12">
    <location>
        <begin position="1"/>
        <end position="56"/>
    </location>
</feature>
<dbReference type="Gene3D" id="1.10.10.1100">
    <property type="entry name" value="BFD-like [2Fe-2S]-binding domain"/>
    <property type="match status" value="1"/>
</dbReference>
<dbReference type="PANTHER" id="PTHR43105">
    <property type="entry name" value="RESPIRATORY NITRATE REDUCTASE"/>
    <property type="match status" value="1"/>
</dbReference>
<dbReference type="InterPro" id="IPR009010">
    <property type="entry name" value="Asp_de-COase-like_dom_sf"/>
</dbReference>
<evidence type="ECO:0000256" key="4">
    <source>
        <dbReference type="ARBA" id="ARBA00022485"/>
    </source>
</evidence>
<dbReference type="PANTHER" id="PTHR43105:SF9">
    <property type="entry name" value="NADPH-FE(3+) OXIDOREDUCTASE SUBUNIT ALPHA"/>
    <property type="match status" value="1"/>
</dbReference>
<protein>
    <submittedName>
        <fullName evidence="13">Anaerobic dehydrogenase, typically selenocysteine-containing</fullName>
    </submittedName>
</protein>
<dbReference type="Gene3D" id="2.20.25.90">
    <property type="entry name" value="ADC-like domains"/>
    <property type="match status" value="1"/>
</dbReference>
<dbReference type="RefSeq" id="WP_253898144.1">
    <property type="nucleotide sequence ID" value="NZ_CALSBS010000010.1"/>
</dbReference>
<keyword evidence="14" id="KW-1185">Reference proteome</keyword>
<evidence type="ECO:0000256" key="9">
    <source>
        <dbReference type="ARBA" id="ARBA00023014"/>
    </source>
</evidence>
<proteinExistence type="inferred from homology"/>
<evidence type="ECO:0000256" key="2">
    <source>
        <dbReference type="ARBA" id="ARBA00001966"/>
    </source>
</evidence>
<keyword evidence="6" id="KW-0479">Metal-binding</keyword>
<dbReference type="Pfam" id="PF04879">
    <property type="entry name" value="Molybdop_Fe4S4"/>
    <property type="match status" value="1"/>
</dbReference>
<dbReference type="CDD" id="cd02754">
    <property type="entry name" value="MopB_Nitrate-R-NapA-like"/>
    <property type="match status" value="1"/>
</dbReference>
<dbReference type="SMART" id="SM00926">
    <property type="entry name" value="Molybdop_Fe4S4"/>
    <property type="match status" value="1"/>
</dbReference>
<dbReference type="InterPro" id="IPR041854">
    <property type="entry name" value="BFD-like_2Fe2S-bd_dom_sf"/>
</dbReference>
<dbReference type="Gene3D" id="3.40.50.740">
    <property type="match status" value="1"/>
</dbReference>
<comment type="cofactor">
    <cofactor evidence="1">
        <name>Mo-bis(molybdopterin guanine dinucleotide)</name>
        <dbReference type="ChEBI" id="CHEBI:60539"/>
    </cofactor>
</comment>
<dbReference type="Proteomes" id="UP001152651">
    <property type="component" value="Unassembled WGS sequence"/>
</dbReference>
<evidence type="ECO:0000256" key="11">
    <source>
        <dbReference type="SAM" id="MobiDB-lite"/>
    </source>
</evidence>
<name>A0ABN8TC24_9ENTR</name>
<evidence type="ECO:0000313" key="13">
    <source>
        <dbReference type="EMBL" id="CAH6660061.1"/>
    </source>
</evidence>
<dbReference type="InterPro" id="IPR007419">
    <property type="entry name" value="BFD-like_2Fe2S-bd_dom"/>
</dbReference>
<sequence>MTETRTTCPYCGVGCGVIASEEVGVVSVRGDDAHPANFGRLCVKGAALGETTDLAGRLLHPEVAGQRVSWQHAIDEAGGRLRTIIEEHGPQAVAFYASGQLLTEDYYAANKLMKGFIGAANIDTNSRLCMSSAVTGYKRAFGADVVPCSYDDVENSDLVVLVGSNAAWSHPVLYQRLAKAKQANPQMRVVVIDPRRTATCDIADSHLAIAPGSDAGLFVGLLREIAQQGKFARQYADAQAARDSAEPWTVARVAAFCGLTEQEVNDFYTAFITAPRAITLYTMGINQSASGSDKCNAIINVHLACGKFARPGCGPFSLTGQPNAMGGREVGGLATMLAAHMNFEPDDLARVARFWGTERLAQTPGLMAVDLFAAIGRGDVKAVWIMGTNPAVSLPDSHAVCQALAACPLVIVSEVAADTDTSRYAHVRFPALSWGEKNGTVTNSERRISRQRAFLPAPGEAKADWWIIAQMARALGYGDAFRWQHPHAVFCEHAALSGFENHGKRAFDISGLANLTRAEWDALAPVRWPVRAGGDSLDLQQGWRADKRLRMVPVEPQTTRARIGPLYPLLLNSGRIRDQWHTMTRTGTVPRLMQHIAQPTVDVSVQDAEHFQLREGGFARITSRQGVMVAKVSIQAGQRPGALFVPMHWNACFARQGKVNALVEAVTDPHSGQPESKQVAVRIAPWQPVWQGELISREPVLLPNHVQWWRKAIDGLHHLTLCGDKVIYDELLLFCQQRNWQVHTARAGALCHFLAWHEGRLMLGLWSAETLPVIELALITAAFDSAPQTPADRHALLNGRVNGQPAQGRIVCSCFSVGETRIRQAIAGGCTSVDALGQKLKCGTNCGSCVPELRGFIGDVSGHPHPGPLPEGEGENDADPKHKCDRSPLPQGEGIEPEFSRNPP</sequence>
<comment type="caution">
    <text evidence="13">The sequence shown here is derived from an EMBL/GenBank/DDBJ whole genome shotgun (WGS) entry which is preliminary data.</text>
</comment>
<dbReference type="PROSITE" id="PS51669">
    <property type="entry name" value="4FE4S_MOW_BIS_MGD"/>
    <property type="match status" value="1"/>
</dbReference>
<dbReference type="InterPro" id="IPR041957">
    <property type="entry name" value="CT_Nitrate-R-NapA-like"/>
</dbReference>
<accession>A0ABN8TC24</accession>
<dbReference type="Pfam" id="PF00384">
    <property type="entry name" value="Molybdopterin"/>
    <property type="match status" value="1"/>
</dbReference>
<comment type="cofactor">
    <cofactor evidence="2">
        <name>[4Fe-4S] cluster</name>
        <dbReference type="ChEBI" id="CHEBI:49883"/>
    </cofactor>
</comment>
<dbReference type="Gene3D" id="2.40.40.20">
    <property type="match status" value="1"/>
</dbReference>
<dbReference type="Pfam" id="PF04324">
    <property type="entry name" value="Fer2_BFD"/>
    <property type="match status" value="1"/>
</dbReference>
<keyword evidence="10" id="KW-0534">Nitrate assimilation</keyword>
<dbReference type="SUPFAM" id="SSF50692">
    <property type="entry name" value="ADC-like"/>
    <property type="match status" value="1"/>
</dbReference>
<keyword evidence="4" id="KW-0004">4Fe-4S</keyword>
<organism evidence="13 14">
    <name type="scientific">Pseudocitrobacter vendiensis</name>
    <dbReference type="NCBI Taxonomy" id="2488306"/>
    <lineage>
        <taxon>Bacteria</taxon>
        <taxon>Pseudomonadati</taxon>
        <taxon>Pseudomonadota</taxon>
        <taxon>Gammaproteobacteria</taxon>
        <taxon>Enterobacterales</taxon>
        <taxon>Enterobacteriaceae</taxon>
        <taxon>Pseudocitrobacter</taxon>
    </lineage>
</organism>
<keyword evidence="9" id="KW-0411">Iron-sulfur</keyword>
<gene>
    <name evidence="13" type="ORF">FBBNIHIM_13130</name>
</gene>
<dbReference type="Gene3D" id="3.40.228.10">
    <property type="entry name" value="Dimethylsulfoxide Reductase, domain 2"/>
    <property type="match status" value="1"/>
</dbReference>
<evidence type="ECO:0000256" key="8">
    <source>
        <dbReference type="ARBA" id="ARBA00023004"/>
    </source>
</evidence>
<keyword evidence="8" id="KW-0408">Iron</keyword>
<reference evidence="13" key="1">
    <citation type="submission" date="2022-05" db="EMBL/GenBank/DDBJ databases">
        <authorList>
            <person name="Blom J."/>
        </authorList>
    </citation>
    <scope>NUCLEOTIDE SEQUENCE</scope>
    <source>
        <strain evidence="13">Type strain: CPO20170097</strain>
    </source>
</reference>
<keyword evidence="5" id="KW-0500">Molybdenum</keyword>
<evidence type="ECO:0000256" key="6">
    <source>
        <dbReference type="ARBA" id="ARBA00022723"/>
    </source>
</evidence>
<comment type="similarity">
    <text evidence="3">Belongs to the prokaryotic molybdopterin-containing oxidoreductase family. NasA/NapA/NarB subfamily.</text>
</comment>
<evidence type="ECO:0000259" key="12">
    <source>
        <dbReference type="PROSITE" id="PS51669"/>
    </source>
</evidence>
<evidence type="ECO:0000256" key="7">
    <source>
        <dbReference type="ARBA" id="ARBA00023002"/>
    </source>
</evidence>
<evidence type="ECO:0000256" key="5">
    <source>
        <dbReference type="ARBA" id="ARBA00022505"/>
    </source>
</evidence>
<dbReference type="EMBL" id="CALSBS010000010">
    <property type="protein sequence ID" value="CAH6660061.1"/>
    <property type="molecule type" value="Genomic_DNA"/>
</dbReference>
<evidence type="ECO:0000313" key="14">
    <source>
        <dbReference type="Proteomes" id="UP001152651"/>
    </source>
</evidence>
<evidence type="ECO:0000256" key="10">
    <source>
        <dbReference type="ARBA" id="ARBA00023063"/>
    </source>
</evidence>
<dbReference type="InterPro" id="IPR050123">
    <property type="entry name" value="Prok_molybdopt-oxidoreductase"/>
</dbReference>
<dbReference type="SUPFAM" id="SSF53706">
    <property type="entry name" value="Formate dehydrogenase/DMSO reductase, domains 1-3"/>
    <property type="match status" value="1"/>
</dbReference>
<dbReference type="Pfam" id="PF01568">
    <property type="entry name" value="Molydop_binding"/>
    <property type="match status" value="1"/>
</dbReference>
<dbReference type="CDD" id="cd02791">
    <property type="entry name" value="MopB_CT_Nitrate-R-NapA-like"/>
    <property type="match status" value="1"/>
</dbReference>
<feature type="region of interest" description="Disordered" evidence="11">
    <location>
        <begin position="860"/>
        <end position="904"/>
    </location>
</feature>